<feature type="domain" description="NAD-dependent epimerase/dehydratase" evidence="2">
    <location>
        <begin position="7"/>
        <end position="187"/>
    </location>
</feature>
<organism evidence="3 4">
    <name type="scientific">Bariatricus massiliensis</name>
    <dbReference type="NCBI Taxonomy" id="1745713"/>
    <lineage>
        <taxon>Bacteria</taxon>
        <taxon>Bacillati</taxon>
        <taxon>Bacillota</taxon>
        <taxon>Clostridia</taxon>
        <taxon>Lachnospirales</taxon>
        <taxon>Lachnospiraceae</taxon>
        <taxon>Bariatricus</taxon>
    </lineage>
</organism>
<dbReference type="RefSeq" id="WP_227183615.1">
    <property type="nucleotide sequence ID" value="NZ_JAJCIQ010000008.1"/>
</dbReference>
<evidence type="ECO:0000313" key="3">
    <source>
        <dbReference type="EMBL" id="MCB7387941.1"/>
    </source>
</evidence>
<dbReference type="PANTHER" id="PTHR42687">
    <property type="entry name" value="L-THREONINE 3-DEHYDROGENASE"/>
    <property type="match status" value="1"/>
</dbReference>
<sequence>MMNIQKILITGATGTMGLECLKQLSSDLDMLHLIISARDSSKNRIALKDYINLDAVTIKWGDLTDYSYVRECVKDADIILHIAAFVSPAADYNPKKAMQINYGSTRNLLRAVRESGRENETRFVYIGTVAETGERLPPIHWGRVGDPIKPSMFDYYAVSKVAAERLVIESGLRYWVSLRQTGIIGPAMSRIWDAIMLHNCFDNVLEYVSDRDSGRLLRNLCVFEINQSLSSSFWGHIYNIGGGESCRIDTYHLYQNSYGMMGISNLNRVLNPKWQATRNFHGQYYLDSGKLENYLHFRHDSIQYFYDCCLKEFEAAASLAMTLGRLPGGQRLLCSVLRRKFKKLALTEHGTLSYLNQNREDYIEAYWGGRKAWETLPDSLDDVSHFTDWDNVIILDHGYNESKPESELNLEDIRQAAEFRGGRCLSSEMETGNWTQKLTFSCAFGHTFEASPRLVLEGGHWCPVCERTSWNYGERAKRDPFFAQVWTPLHQAEELREYPKVVSELDID</sequence>
<evidence type="ECO:0000256" key="1">
    <source>
        <dbReference type="ARBA" id="ARBA00007637"/>
    </source>
</evidence>
<gene>
    <name evidence="3" type="ORF">LIZ65_11625</name>
</gene>
<dbReference type="Pfam" id="PF01370">
    <property type="entry name" value="Epimerase"/>
    <property type="match status" value="1"/>
</dbReference>
<dbReference type="InterPro" id="IPR051225">
    <property type="entry name" value="NAD(P)_epim/dehydratase"/>
</dbReference>
<comment type="caution">
    <text evidence="3">The sequence shown here is derived from an EMBL/GenBank/DDBJ whole genome shotgun (WGS) entry which is preliminary data.</text>
</comment>
<reference evidence="3 4" key="1">
    <citation type="submission" date="2021-10" db="EMBL/GenBank/DDBJ databases">
        <title>Collection of gut derived symbiotic bacterial strains cultured from healthy donors.</title>
        <authorList>
            <person name="Lin H."/>
            <person name="Littmann E."/>
            <person name="Kohout C."/>
            <person name="Pamer E.G."/>
        </authorList>
    </citation>
    <scope>NUCLEOTIDE SEQUENCE [LARGE SCALE GENOMIC DNA]</scope>
    <source>
        <strain evidence="3 4">DFI.1.165</strain>
    </source>
</reference>
<comment type="similarity">
    <text evidence="1">Belongs to the NAD(P)-dependent epimerase/dehydratase family.</text>
</comment>
<evidence type="ECO:0000259" key="2">
    <source>
        <dbReference type="Pfam" id="PF01370"/>
    </source>
</evidence>
<protein>
    <submittedName>
        <fullName evidence="3">NAD(P)-dependent oxidoreductase</fullName>
    </submittedName>
</protein>
<dbReference type="SUPFAM" id="SSF51735">
    <property type="entry name" value="NAD(P)-binding Rossmann-fold domains"/>
    <property type="match status" value="1"/>
</dbReference>
<evidence type="ECO:0000313" key="4">
    <source>
        <dbReference type="Proteomes" id="UP001299546"/>
    </source>
</evidence>
<dbReference type="InterPro" id="IPR036291">
    <property type="entry name" value="NAD(P)-bd_dom_sf"/>
</dbReference>
<dbReference type="Proteomes" id="UP001299546">
    <property type="component" value="Unassembled WGS sequence"/>
</dbReference>
<dbReference type="PANTHER" id="PTHR42687:SF1">
    <property type="entry name" value="L-THREONINE 3-DEHYDROGENASE, MITOCHONDRIAL"/>
    <property type="match status" value="1"/>
</dbReference>
<proteinExistence type="inferred from homology"/>
<keyword evidence="4" id="KW-1185">Reference proteome</keyword>
<dbReference type="InterPro" id="IPR001509">
    <property type="entry name" value="Epimerase_deHydtase"/>
</dbReference>
<name>A0ABS8DHS5_9FIRM</name>
<dbReference type="Gene3D" id="3.40.50.720">
    <property type="entry name" value="NAD(P)-binding Rossmann-like Domain"/>
    <property type="match status" value="1"/>
</dbReference>
<dbReference type="EMBL" id="JAJCIS010000007">
    <property type="protein sequence ID" value="MCB7387941.1"/>
    <property type="molecule type" value="Genomic_DNA"/>
</dbReference>
<accession>A0ABS8DHS5</accession>